<dbReference type="CDD" id="cd05907">
    <property type="entry name" value="VL_LC_FACS_like"/>
    <property type="match status" value="1"/>
</dbReference>
<dbReference type="InterPro" id="IPR000873">
    <property type="entry name" value="AMP-dep_synth/lig_dom"/>
</dbReference>
<dbReference type="GO" id="GO:0016020">
    <property type="term" value="C:membrane"/>
    <property type="evidence" value="ECO:0007669"/>
    <property type="project" value="TreeGrafter"/>
</dbReference>
<gene>
    <name evidence="8" type="ORF">G1C98_0897</name>
</gene>
<dbReference type="EMBL" id="JAAIIF010000008">
    <property type="protein sequence ID" value="NMM96161.1"/>
    <property type="molecule type" value="Genomic_DNA"/>
</dbReference>
<evidence type="ECO:0000259" key="7">
    <source>
        <dbReference type="Pfam" id="PF00501"/>
    </source>
</evidence>
<dbReference type="InterPro" id="IPR020845">
    <property type="entry name" value="AMP-binding_CS"/>
</dbReference>
<dbReference type="SUPFAM" id="SSF56801">
    <property type="entry name" value="Acetyl-CoA synthetase-like"/>
    <property type="match status" value="1"/>
</dbReference>
<dbReference type="Pfam" id="PF00501">
    <property type="entry name" value="AMP-binding"/>
    <property type="match status" value="1"/>
</dbReference>
<sequence>MAGRMVENMLRQYISDPAYETQDSDTIFSLLRDRAQNAPDEEIAEWQDKDGREWHSATAGEMLARVREVAKGLMALGARPGVMIAVYSATCYEWGIVDFACAAIGAISVPIYETDSALQAESILTDTQPLIAFAGDNAHAMTLEQVRKSVSSLGYVFNFQENGLDAVVDFGVNITDAELDKAIARVKADDMATIVYTSGSTGKPKGAMLSNRNFTHIVKNGYIILDEMLYQPNRLLLFLPLAHCFARYIQYVCIGGHGVVGYIPSAKHLLSDLRSFKPTYLLGVPRVFEKVYNAASQKAGNGIAGRVFAKAYRHFADWSRDEQAGKPHSPIARMRHAFYMQTVGKSVRSALGPNLAWLACGGAPINPDLAHFFNGMDGITFIQGYGMTETAAPMLVNWQDDNEVGSVGKPGPGMGVRVTDDDEIELFGPNVFIGYYKQPELTAQTKSEDGWISTGDLGTIDDRGFVRITGRKKDIIITAGGKNVSPAPMEETISACPIVDHAVVIGDNRPFISALIEIEPDMTRSWLEAQGLDVDMPIEQIAQNDAVRAFIQQYVDQANATVSRAESVRKFAILTEQFSQEAGTLTPSLKVVRAKVISRYADVINGELYVPKGASKPLPGTVRLLDQATESVKQVSESVSPKVRQAYEQAKVNVSDSIASVSEKIRKQEDGQEETNEAENTITSEEK</sequence>
<protein>
    <recommendedName>
        <fullName evidence="5">Acyl-CoA synthetase</fullName>
    </recommendedName>
</protein>
<proteinExistence type="inferred from homology"/>
<name>A0A7Y0EVL6_9BIFI</name>
<feature type="compositionally biased region" description="Polar residues" evidence="6">
    <location>
        <begin position="678"/>
        <end position="687"/>
    </location>
</feature>
<dbReference type="Gene3D" id="3.40.50.12780">
    <property type="entry name" value="N-terminal domain of ligase-like"/>
    <property type="match status" value="2"/>
</dbReference>
<dbReference type="Pfam" id="PF23562">
    <property type="entry name" value="AMP-binding_C_3"/>
    <property type="match status" value="1"/>
</dbReference>
<evidence type="ECO:0000256" key="6">
    <source>
        <dbReference type="SAM" id="MobiDB-lite"/>
    </source>
</evidence>
<evidence type="ECO:0000256" key="4">
    <source>
        <dbReference type="ARBA" id="ARBA00023098"/>
    </source>
</evidence>
<evidence type="ECO:0000313" key="9">
    <source>
        <dbReference type="Proteomes" id="UP000529710"/>
    </source>
</evidence>
<feature type="region of interest" description="Disordered" evidence="6">
    <location>
        <begin position="663"/>
        <end position="687"/>
    </location>
</feature>
<dbReference type="PROSITE" id="PS00455">
    <property type="entry name" value="AMP_BINDING"/>
    <property type="match status" value="1"/>
</dbReference>
<keyword evidence="2" id="KW-0436">Ligase</keyword>
<comment type="similarity">
    <text evidence="1">Belongs to the ATP-dependent AMP-binding enzyme family.</text>
</comment>
<evidence type="ECO:0000256" key="2">
    <source>
        <dbReference type="ARBA" id="ARBA00022598"/>
    </source>
</evidence>
<dbReference type="PANTHER" id="PTHR43272">
    <property type="entry name" value="LONG-CHAIN-FATTY-ACID--COA LIGASE"/>
    <property type="match status" value="1"/>
</dbReference>
<dbReference type="Proteomes" id="UP000529710">
    <property type="component" value="Unassembled WGS sequence"/>
</dbReference>
<dbReference type="PANTHER" id="PTHR43272:SF32">
    <property type="entry name" value="AMP-DEPENDENT SYNTHETASE_LIGASE DOMAIN-CONTAINING PROTEIN"/>
    <property type="match status" value="1"/>
</dbReference>
<keyword evidence="9" id="KW-1185">Reference proteome</keyword>
<feature type="domain" description="AMP-dependent synthetase/ligase" evidence="7">
    <location>
        <begin position="32"/>
        <end position="435"/>
    </location>
</feature>
<evidence type="ECO:0000256" key="5">
    <source>
        <dbReference type="ARBA" id="ARBA00032875"/>
    </source>
</evidence>
<evidence type="ECO:0000256" key="1">
    <source>
        <dbReference type="ARBA" id="ARBA00006432"/>
    </source>
</evidence>
<evidence type="ECO:0000256" key="3">
    <source>
        <dbReference type="ARBA" id="ARBA00022832"/>
    </source>
</evidence>
<dbReference type="GO" id="GO:0004467">
    <property type="term" value="F:long-chain fatty acid-CoA ligase activity"/>
    <property type="evidence" value="ECO:0007669"/>
    <property type="project" value="TreeGrafter"/>
</dbReference>
<dbReference type="AlphaFoldDB" id="A0A7Y0EVL6"/>
<accession>A0A7Y0EVL6</accession>
<reference evidence="8 9" key="1">
    <citation type="submission" date="2020-02" db="EMBL/GenBank/DDBJ databases">
        <title>Characterization of phylogenetic diversity of novel bifidobacterial species isolated in Czech ZOOs.</title>
        <authorList>
            <person name="Lugli G.A."/>
            <person name="Vera N.B."/>
            <person name="Ventura M."/>
        </authorList>
    </citation>
    <scope>NUCLEOTIDE SEQUENCE [LARGE SCALE GENOMIC DNA]</scope>
    <source>
        <strain evidence="8 9">DSM 109960</strain>
    </source>
</reference>
<evidence type="ECO:0000313" key="8">
    <source>
        <dbReference type="EMBL" id="NMM96161.1"/>
    </source>
</evidence>
<keyword evidence="3" id="KW-0276">Fatty acid metabolism</keyword>
<organism evidence="8 9">
    <name type="scientific">Bifidobacterium erythrocebi</name>
    <dbReference type="NCBI Taxonomy" id="2675325"/>
    <lineage>
        <taxon>Bacteria</taxon>
        <taxon>Bacillati</taxon>
        <taxon>Actinomycetota</taxon>
        <taxon>Actinomycetes</taxon>
        <taxon>Bifidobacteriales</taxon>
        <taxon>Bifidobacteriaceae</taxon>
        <taxon>Bifidobacterium</taxon>
    </lineage>
</organism>
<keyword evidence="4" id="KW-0443">Lipid metabolism</keyword>
<comment type="caution">
    <text evidence="8">The sequence shown here is derived from an EMBL/GenBank/DDBJ whole genome shotgun (WGS) entry which is preliminary data.</text>
</comment>
<dbReference type="InterPro" id="IPR042099">
    <property type="entry name" value="ANL_N_sf"/>
</dbReference>